<sequence>MHYYFGHSLFAWAIKDGASRYVYANPRACGYFNVDASKLPGHLDTDLTPDIGDDYRYILSDDAKILSTGEMSVVLKTFRYGQQDNLTSFVVEKRRWRLADGQYGIACTYMQISNIYLSTFLNQQGRKPLVFTRPTDRFTDREWEVILLLFCGLKSSTMTQILGIGGSSLRNRLARCFDKSGVTSTTLFIRYCQQNGWDNYIPPFFLKKGHVMLS</sequence>
<reference evidence="3 4" key="1">
    <citation type="submission" date="2018-10" db="EMBL/GenBank/DDBJ databases">
        <title>Draft genome sequence for the type isolate of Erwinia psidii, agent causal of bacterial blight in guava (Psidium guajava) and wilt and die-back of Eucalyptus spp.</title>
        <authorList>
            <person name="Hermenegildo P.S."/>
            <person name="Santos S.A."/>
            <person name="Guimaraes L.M.S."/>
            <person name="Vidigal P.M.P."/>
            <person name="Pereira I.C."/>
            <person name="Badel J.L."/>
            <person name="Alfenas-Zerbini P."/>
            <person name="Ferreira M.A.S.V."/>
            <person name="Alfenas A.C."/>
        </authorList>
    </citation>
    <scope>NUCLEOTIDE SEQUENCE [LARGE SCALE GENOMIC DNA]</scope>
    <source>
        <strain evidence="3 4">IBSBF 435</strain>
    </source>
</reference>
<evidence type="ECO:0000313" key="4">
    <source>
        <dbReference type="Proteomes" id="UP000279457"/>
    </source>
</evidence>
<dbReference type="EMBL" id="RHHM01000002">
    <property type="protein sequence ID" value="RQM39742.1"/>
    <property type="molecule type" value="Genomic_DNA"/>
</dbReference>
<evidence type="ECO:0000259" key="2">
    <source>
        <dbReference type="SMART" id="SM00421"/>
    </source>
</evidence>
<dbReference type="GO" id="GO:0003677">
    <property type="term" value="F:DNA binding"/>
    <property type="evidence" value="ECO:0007669"/>
    <property type="project" value="UniProtKB-KW"/>
</dbReference>
<protein>
    <submittedName>
        <fullName evidence="3">LuxR family transcriptional regulator</fullName>
    </submittedName>
</protein>
<dbReference type="AlphaFoldDB" id="A0A3N6TWU7"/>
<dbReference type="Pfam" id="PF08448">
    <property type="entry name" value="PAS_4"/>
    <property type="match status" value="1"/>
</dbReference>
<organism evidence="3 4">
    <name type="scientific">Erwinia psidii</name>
    <dbReference type="NCBI Taxonomy" id="69224"/>
    <lineage>
        <taxon>Bacteria</taxon>
        <taxon>Pseudomonadati</taxon>
        <taxon>Pseudomonadota</taxon>
        <taxon>Gammaproteobacteria</taxon>
        <taxon>Enterobacterales</taxon>
        <taxon>Erwiniaceae</taxon>
        <taxon>Erwinia</taxon>
    </lineage>
</organism>
<dbReference type="GO" id="GO:0006355">
    <property type="term" value="P:regulation of DNA-templated transcription"/>
    <property type="evidence" value="ECO:0007669"/>
    <property type="project" value="InterPro"/>
</dbReference>
<gene>
    <name evidence="3" type="ORF">EB241_04595</name>
</gene>
<keyword evidence="4" id="KW-1185">Reference proteome</keyword>
<dbReference type="Proteomes" id="UP000279457">
    <property type="component" value="Unassembled WGS sequence"/>
</dbReference>
<dbReference type="InterPro" id="IPR013656">
    <property type="entry name" value="PAS_4"/>
</dbReference>
<evidence type="ECO:0000256" key="1">
    <source>
        <dbReference type="ARBA" id="ARBA00023125"/>
    </source>
</evidence>
<dbReference type="SUPFAM" id="SSF55785">
    <property type="entry name" value="PYP-like sensor domain (PAS domain)"/>
    <property type="match status" value="1"/>
</dbReference>
<dbReference type="InterPro" id="IPR000792">
    <property type="entry name" value="Tscrpt_reg_LuxR_C"/>
</dbReference>
<dbReference type="InterPro" id="IPR035965">
    <property type="entry name" value="PAS-like_dom_sf"/>
</dbReference>
<proteinExistence type="predicted"/>
<comment type="caution">
    <text evidence="3">The sequence shown here is derived from an EMBL/GenBank/DDBJ whole genome shotgun (WGS) entry which is preliminary data.</text>
</comment>
<dbReference type="InterPro" id="IPR016032">
    <property type="entry name" value="Sig_transdc_resp-reg_C-effctor"/>
</dbReference>
<dbReference type="SUPFAM" id="SSF46894">
    <property type="entry name" value="C-terminal effector domain of the bipartite response regulators"/>
    <property type="match status" value="1"/>
</dbReference>
<dbReference type="SMART" id="SM00421">
    <property type="entry name" value="HTH_LUXR"/>
    <property type="match status" value="1"/>
</dbReference>
<keyword evidence="1" id="KW-0238">DNA-binding</keyword>
<accession>A0A3N6TWU7</accession>
<evidence type="ECO:0000313" key="3">
    <source>
        <dbReference type="EMBL" id="RQM39742.1"/>
    </source>
</evidence>
<dbReference type="OrthoDB" id="6191871at2"/>
<dbReference type="Gene3D" id="1.10.10.10">
    <property type="entry name" value="Winged helix-like DNA-binding domain superfamily/Winged helix DNA-binding domain"/>
    <property type="match status" value="1"/>
</dbReference>
<name>A0A3N6TWU7_9GAMM</name>
<feature type="domain" description="HTH luxR-type" evidence="2">
    <location>
        <begin position="135"/>
        <end position="192"/>
    </location>
</feature>
<dbReference type="InterPro" id="IPR036388">
    <property type="entry name" value="WH-like_DNA-bd_sf"/>
</dbReference>